<dbReference type="NCBIfam" id="TIGR00487">
    <property type="entry name" value="IF-2"/>
    <property type="match status" value="1"/>
</dbReference>
<dbReference type="InterPro" id="IPR005225">
    <property type="entry name" value="Small_GTP-bd"/>
</dbReference>
<dbReference type="InterPro" id="IPR015760">
    <property type="entry name" value="TIF_IF2"/>
</dbReference>
<feature type="region of interest" description="Disordered" evidence="10">
    <location>
        <begin position="54"/>
        <end position="87"/>
    </location>
</feature>
<evidence type="ECO:0000256" key="4">
    <source>
        <dbReference type="ARBA" id="ARBA00022741"/>
    </source>
</evidence>
<dbReference type="AlphaFoldDB" id="A0A0S4LMA4"/>
<gene>
    <name evidence="8 12" type="primary">infB</name>
    <name evidence="12" type="ORF">COMA2_30049</name>
</gene>
<dbReference type="Gene3D" id="3.40.50.300">
    <property type="entry name" value="P-loop containing nucleotide triphosphate hydrolases"/>
    <property type="match status" value="1"/>
</dbReference>
<feature type="binding site" evidence="8">
    <location>
        <begin position="409"/>
        <end position="413"/>
    </location>
    <ligand>
        <name>GTP</name>
        <dbReference type="ChEBI" id="CHEBI:37565"/>
    </ligand>
</feature>
<dbReference type="PROSITE" id="PS01176">
    <property type="entry name" value="IF2"/>
    <property type="match status" value="1"/>
</dbReference>
<name>A0A0S4LMA4_9BACT</name>
<dbReference type="STRING" id="1742973.COMA2_30049"/>
<dbReference type="CDD" id="cd01887">
    <property type="entry name" value="IF2_eIF5B"/>
    <property type="match status" value="1"/>
</dbReference>
<dbReference type="SUPFAM" id="SSF50447">
    <property type="entry name" value="Translation proteins"/>
    <property type="match status" value="2"/>
</dbReference>
<feature type="region of interest" description="Disordered" evidence="10">
    <location>
        <begin position="249"/>
        <end position="274"/>
    </location>
</feature>
<feature type="binding site" evidence="8">
    <location>
        <begin position="363"/>
        <end position="370"/>
    </location>
    <ligand>
        <name>GTP</name>
        <dbReference type="ChEBI" id="CHEBI:37565"/>
    </ligand>
</feature>
<dbReference type="Gene3D" id="3.40.50.10050">
    <property type="entry name" value="Translation initiation factor IF- 2, domain 3"/>
    <property type="match status" value="1"/>
</dbReference>
<dbReference type="HAMAP" id="MF_00100_B">
    <property type="entry name" value="IF_2_B"/>
    <property type="match status" value="1"/>
</dbReference>
<dbReference type="FunFam" id="2.40.30.10:FF:000008">
    <property type="entry name" value="Translation initiation factor IF-2"/>
    <property type="match status" value="1"/>
</dbReference>
<evidence type="ECO:0000256" key="7">
    <source>
        <dbReference type="ARBA" id="ARBA00025162"/>
    </source>
</evidence>
<dbReference type="Gene3D" id="2.40.30.10">
    <property type="entry name" value="Translation factors"/>
    <property type="match status" value="2"/>
</dbReference>
<dbReference type="FunFam" id="3.40.50.10050:FF:000001">
    <property type="entry name" value="Translation initiation factor IF-2"/>
    <property type="match status" value="1"/>
</dbReference>
<dbReference type="InterPro" id="IPR009000">
    <property type="entry name" value="Transl_B-barrel_sf"/>
</dbReference>
<keyword evidence="8" id="KW-0963">Cytoplasm</keyword>
<evidence type="ECO:0000256" key="3">
    <source>
        <dbReference type="ARBA" id="ARBA00022540"/>
    </source>
</evidence>
<dbReference type="GO" id="GO:0005525">
    <property type="term" value="F:GTP binding"/>
    <property type="evidence" value="ECO:0007669"/>
    <property type="project" value="UniProtKB-KW"/>
</dbReference>
<comment type="function">
    <text evidence="7 8 9">One of the essential components for the initiation of protein synthesis. Protects formylmethionyl-tRNA from spontaneous hydrolysis and promotes its binding to the 30S ribosomal subunits. Also involved in the hydrolysis of GTP during the formation of the 70S ribosomal complex.</text>
</comment>
<evidence type="ECO:0000256" key="1">
    <source>
        <dbReference type="ARBA" id="ARBA00007733"/>
    </source>
</evidence>
<dbReference type="Pfam" id="PF22042">
    <property type="entry name" value="EF-G_D2"/>
    <property type="match status" value="1"/>
</dbReference>
<dbReference type="InterPro" id="IPR000178">
    <property type="entry name" value="TF_IF2_bacterial-like"/>
</dbReference>
<feature type="region of interest" description="Disordered" evidence="10">
    <location>
        <begin position="113"/>
        <end position="194"/>
    </location>
</feature>
<dbReference type="Pfam" id="PF11987">
    <property type="entry name" value="IF-2"/>
    <property type="match status" value="1"/>
</dbReference>
<dbReference type="InterPro" id="IPR044145">
    <property type="entry name" value="IF2_II"/>
</dbReference>
<dbReference type="PANTHER" id="PTHR43381:SF5">
    <property type="entry name" value="TR-TYPE G DOMAIN-CONTAINING PROTEIN"/>
    <property type="match status" value="1"/>
</dbReference>
<keyword evidence="5 8" id="KW-0648">Protein biosynthesis</keyword>
<organism evidence="12 13">
    <name type="scientific">Candidatus Nitrospira nitrificans</name>
    <dbReference type="NCBI Taxonomy" id="1742973"/>
    <lineage>
        <taxon>Bacteria</taxon>
        <taxon>Pseudomonadati</taxon>
        <taxon>Nitrospirota</taxon>
        <taxon>Nitrospiria</taxon>
        <taxon>Nitrospirales</taxon>
        <taxon>Nitrospiraceae</taxon>
        <taxon>Nitrospira</taxon>
    </lineage>
</organism>
<evidence type="ECO:0000256" key="2">
    <source>
        <dbReference type="ARBA" id="ARBA00020675"/>
    </source>
</evidence>
<dbReference type="PROSITE" id="PS51722">
    <property type="entry name" value="G_TR_2"/>
    <property type="match status" value="1"/>
</dbReference>
<evidence type="ECO:0000313" key="13">
    <source>
        <dbReference type="Proteomes" id="UP000198736"/>
    </source>
</evidence>
<dbReference type="PANTHER" id="PTHR43381">
    <property type="entry name" value="TRANSLATION INITIATION FACTOR IF-2-RELATED"/>
    <property type="match status" value="1"/>
</dbReference>
<dbReference type="InterPro" id="IPR000795">
    <property type="entry name" value="T_Tr_GTP-bd_dom"/>
</dbReference>
<accession>A0A0S4LMA4</accession>
<dbReference type="CDD" id="cd03702">
    <property type="entry name" value="IF2_mtIF2_II"/>
    <property type="match status" value="1"/>
</dbReference>
<evidence type="ECO:0000256" key="6">
    <source>
        <dbReference type="ARBA" id="ARBA00023134"/>
    </source>
</evidence>
<dbReference type="FunFam" id="2.40.30.10:FF:000054">
    <property type="entry name" value="Translation initiation factor IF-2"/>
    <property type="match status" value="1"/>
</dbReference>
<keyword evidence="13" id="KW-1185">Reference proteome</keyword>
<dbReference type="GO" id="GO:0003743">
    <property type="term" value="F:translation initiation factor activity"/>
    <property type="evidence" value="ECO:0007669"/>
    <property type="project" value="UniProtKB-UniRule"/>
</dbReference>
<protein>
    <recommendedName>
        <fullName evidence="2 8">Translation initiation factor IF-2</fullName>
    </recommendedName>
</protein>
<feature type="region of interest" description="G-domain" evidence="8">
    <location>
        <begin position="357"/>
        <end position="505"/>
    </location>
</feature>
<evidence type="ECO:0000313" key="12">
    <source>
        <dbReference type="EMBL" id="CUS37046.1"/>
    </source>
</evidence>
<dbReference type="InterPro" id="IPR036925">
    <property type="entry name" value="TIF_IF2_dom3_sf"/>
</dbReference>
<sequence>MAMRVYELAKKLGMENRVLIPELKKMGVSVTSHSSTLDEEIVQKVLDKLAAKSKSRGTGIEGEVGAKLAEPASQSKTAAARSHVVEEPLKPDKRRILIKRKKEEEPIEAVASASIIEAERSPQPATPSAEATPFPSVEHPPSGGPDDRSLPAEDGSSKGSPPIPMPLVAKQEAPPAKPTIAPPMPGAATLESVTGKKKSMAFEAIEAEALKEKLKKAKKTGRPKDEQQDVKLREDAARWQDLRAIPVQRRDDRSKHVHHSTPAEITKPRRKSVKVTPRTTVKEFAELIGQRPADIVRKLMDMGQMLTFHQPMSLEAASIFAEESGVKVEISVEKVGDELLQDVVETGDDERPEPRPPVVTIMGHVDHGKTSLLDAIRQTKVAEGEAGGITQHIGAYTVSVRGKQVTFLDTPGHEAFTAMRSRGAKVTDIVILVVAADDGVMPQTIEAINHAKAAGVPLIVAMNKIDKPTANPDRVKNALSEYGLISEAWGGDTIMVEVSAKQKTGLDTLLEMILLQAEVLELKADPHRQAKGTVIEAKIERGRGPVATVLVQSGTLRVGDAYVVGTFSGRVRALISDRGEKAQQAGPSIPVEVIGLPGVPSAGDVFHVVSNERVAREIAEERAQKRRAAELTGPAKVSLDDLFAKIQEGSVKELAIVIKADVQGSSEALAGAVEKLSTDAVKLRVIHNGVGGVMESDVLLASASRAIIIGFNIRPEPKATALAEQQGVDIRLYTIIYDAIADIKAAMEGLLEPTLKERVLGRAEVRQVFTIPKIGAVAGTYVIDGTISRSSVGVRVIRDNVVVYQGKLGSLRRFKDDVRDVQQGYECGLSVENFNDVKSGDIIEAYAVDKIATKL</sequence>
<keyword evidence="3 8" id="KW-0396">Initiation factor</keyword>
<dbReference type="EMBL" id="CZPZ01000023">
    <property type="protein sequence ID" value="CUS37046.1"/>
    <property type="molecule type" value="Genomic_DNA"/>
</dbReference>
<keyword evidence="4 8" id="KW-0547">Nucleotide-binding</keyword>
<dbReference type="Pfam" id="PF00009">
    <property type="entry name" value="GTP_EFTU"/>
    <property type="match status" value="1"/>
</dbReference>
<feature type="compositionally biased region" description="Pro residues" evidence="10">
    <location>
        <begin position="175"/>
        <end position="185"/>
    </location>
</feature>
<dbReference type="GO" id="GO:0003924">
    <property type="term" value="F:GTPase activity"/>
    <property type="evidence" value="ECO:0007669"/>
    <property type="project" value="UniProtKB-UniRule"/>
</dbReference>
<dbReference type="InterPro" id="IPR027417">
    <property type="entry name" value="P-loop_NTPase"/>
</dbReference>
<dbReference type="Gene3D" id="1.10.10.2480">
    <property type="match status" value="1"/>
</dbReference>
<proteinExistence type="inferred from homology"/>
<dbReference type="NCBIfam" id="TIGR00231">
    <property type="entry name" value="small_GTP"/>
    <property type="match status" value="1"/>
</dbReference>
<dbReference type="GO" id="GO:0005829">
    <property type="term" value="C:cytosol"/>
    <property type="evidence" value="ECO:0007669"/>
    <property type="project" value="TreeGrafter"/>
</dbReference>
<dbReference type="Proteomes" id="UP000198736">
    <property type="component" value="Unassembled WGS sequence"/>
</dbReference>
<comment type="similarity">
    <text evidence="1 8 9">Belongs to the TRAFAC class translation factor GTPase superfamily. Classic translation factor GTPase family. IF-2 subfamily.</text>
</comment>
<dbReference type="FunFam" id="3.40.50.300:FF:000019">
    <property type="entry name" value="Translation initiation factor IF-2"/>
    <property type="match status" value="1"/>
</dbReference>
<dbReference type="Pfam" id="PF04760">
    <property type="entry name" value="IF2_N"/>
    <property type="match status" value="2"/>
</dbReference>
<evidence type="ECO:0000256" key="8">
    <source>
        <dbReference type="HAMAP-Rule" id="MF_00100"/>
    </source>
</evidence>
<feature type="domain" description="Tr-type G" evidence="11">
    <location>
        <begin position="354"/>
        <end position="523"/>
    </location>
</feature>
<dbReference type="SUPFAM" id="SSF52540">
    <property type="entry name" value="P-loop containing nucleoside triphosphate hydrolases"/>
    <property type="match status" value="1"/>
</dbReference>
<comment type="subcellular location">
    <subcellularLocation>
        <location evidence="8">Cytoplasm</location>
    </subcellularLocation>
</comment>
<dbReference type="InterPro" id="IPR053905">
    <property type="entry name" value="EF-G-like_DII"/>
</dbReference>
<evidence type="ECO:0000259" key="11">
    <source>
        <dbReference type="PROSITE" id="PS51722"/>
    </source>
</evidence>
<dbReference type="CDD" id="cd03692">
    <property type="entry name" value="mtIF2_IVc"/>
    <property type="match status" value="1"/>
</dbReference>
<dbReference type="SUPFAM" id="SSF52156">
    <property type="entry name" value="Initiation factor IF2/eIF5b, domain 3"/>
    <property type="match status" value="1"/>
</dbReference>
<dbReference type="InterPro" id="IPR023115">
    <property type="entry name" value="TIF_IF2_dom3"/>
</dbReference>
<evidence type="ECO:0000256" key="10">
    <source>
        <dbReference type="SAM" id="MobiDB-lite"/>
    </source>
</evidence>
<keyword evidence="6 8" id="KW-0342">GTP-binding</keyword>
<reference evidence="13" key="1">
    <citation type="submission" date="2015-10" db="EMBL/GenBank/DDBJ databases">
        <authorList>
            <person name="Luecker S."/>
            <person name="Luecker S."/>
        </authorList>
    </citation>
    <scope>NUCLEOTIDE SEQUENCE [LARGE SCALE GENOMIC DNA]</scope>
</reference>
<evidence type="ECO:0000256" key="5">
    <source>
        <dbReference type="ARBA" id="ARBA00022917"/>
    </source>
</evidence>
<evidence type="ECO:0000256" key="9">
    <source>
        <dbReference type="RuleBase" id="RU000644"/>
    </source>
</evidence>
<feature type="binding site" evidence="8">
    <location>
        <begin position="463"/>
        <end position="466"/>
    </location>
    <ligand>
        <name>GTP</name>
        <dbReference type="ChEBI" id="CHEBI:37565"/>
    </ligand>
</feature>
<dbReference type="InterPro" id="IPR006847">
    <property type="entry name" value="IF2_N"/>
</dbReference>